<organism evidence="2 3">
    <name type="scientific">Kribbella sancticallisti</name>
    <dbReference type="NCBI Taxonomy" id="460087"/>
    <lineage>
        <taxon>Bacteria</taxon>
        <taxon>Bacillati</taxon>
        <taxon>Actinomycetota</taxon>
        <taxon>Actinomycetes</taxon>
        <taxon>Propionibacteriales</taxon>
        <taxon>Kribbellaceae</taxon>
        <taxon>Kribbella</taxon>
    </lineage>
</organism>
<keyword evidence="1" id="KW-1133">Transmembrane helix</keyword>
<keyword evidence="1" id="KW-0472">Membrane</keyword>
<dbReference type="RefSeq" id="WP_344217581.1">
    <property type="nucleotide sequence ID" value="NZ_BAAAOS010000033.1"/>
</dbReference>
<name>A0ABN2DWJ8_9ACTN</name>
<gene>
    <name evidence="2" type="ORF">GCM10009789_48240</name>
</gene>
<keyword evidence="3" id="KW-1185">Reference proteome</keyword>
<dbReference type="EMBL" id="BAAAOS010000033">
    <property type="protein sequence ID" value="GAA1588930.1"/>
    <property type="molecule type" value="Genomic_DNA"/>
</dbReference>
<comment type="caution">
    <text evidence="2">The sequence shown here is derived from an EMBL/GenBank/DDBJ whole genome shotgun (WGS) entry which is preliminary data.</text>
</comment>
<proteinExistence type="predicted"/>
<dbReference type="Proteomes" id="UP001500393">
    <property type="component" value="Unassembled WGS sequence"/>
</dbReference>
<feature type="transmembrane region" description="Helical" evidence="1">
    <location>
        <begin position="6"/>
        <end position="23"/>
    </location>
</feature>
<protein>
    <submittedName>
        <fullName evidence="2">Uncharacterized protein</fullName>
    </submittedName>
</protein>
<sequence length="111" mass="12204">MRNVFVLALALGYPLLAIWQIQARKLRDRLDLLIVLAAGVLFLLFARATTDWQAVPPWIWLIGLVLLAVATALAGWAWPALRWIGSGRPRLRTTSVAVQLVIAAVLVAVLV</sequence>
<accession>A0ABN2DWJ8</accession>
<evidence type="ECO:0000313" key="3">
    <source>
        <dbReference type="Proteomes" id="UP001500393"/>
    </source>
</evidence>
<evidence type="ECO:0000256" key="1">
    <source>
        <dbReference type="SAM" id="Phobius"/>
    </source>
</evidence>
<keyword evidence="1" id="KW-0812">Transmembrane</keyword>
<feature type="transmembrane region" description="Helical" evidence="1">
    <location>
        <begin position="91"/>
        <end position="110"/>
    </location>
</feature>
<feature type="transmembrane region" description="Helical" evidence="1">
    <location>
        <begin position="30"/>
        <end position="46"/>
    </location>
</feature>
<reference evidence="2 3" key="1">
    <citation type="journal article" date="2019" name="Int. J. Syst. Evol. Microbiol.">
        <title>The Global Catalogue of Microorganisms (GCM) 10K type strain sequencing project: providing services to taxonomists for standard genome sequencing and annotation.</title>
        <authorList>
            <consortium name="The Broad Institute Genomics Platform"/>
            <consortium name="The Broad Institute Genome Sequencing Center for Infectious Disease"/>
            <person name="Wu L."/>
            <person name="Ma J."/>
        </authorList>
    </citation>
    <scope>NUCLEOTIDE SEQUENCE [LARGE SCALE GENOMIC DNA]</scope>
    <source>
        <strain evidence="2 3">JCM 14969</strain>
    </source>
</reference>
<feature type="transmembrane region" description="Helical" evidence="1">
    <location>
        <begin position="58"/>
        <end position="79"/>
    </location>
</feature>
<evidence type="ECO:0000313" key="2">
    <source>
        <dbReference type="EMBL" id="GAA1588930.1"/>
    </source>
</evidence>